<dbReference type="Gene3D" id="2.60.120.1440">
    <property type="match status" value="1"/>
</dbReference>
<dbReference type="InterPro" id="IPR032508">
    <property type="entry name" value="FecR_C"/>
</dbReference>
<sequence length="358" mass="40315">MLSRKGSVIGVRNTDMKPKKGRLSRLGNLKQIIHQYFNDEDWKAFRSENELPKGKSEEMHQHILKRITEIEGNRESHKLKIIQLAKYVSAASIVMLVGAALWLSYSSNKQRVQQQHLQASNPVIRQTINSKPIWKTVVNNHETVKTVRLPDSSLATVYPKSQIKFETEFKGPLRTVYLDGKARFKVRKNPNRPFSVYAGGLKTTALGTSFTINTLARKHFVRVKLHTGKIKVTQVNANKAPAYISTVGTVLVYDSAQQLSKIIKATERGTLPSTFLSRKGSLITMKNIPLRKVIGLLNEAYGLCINAAEKDIKQITYTGQVDIQKEDAGQVLSDICLINNMTLIKISEQEFTIQKSNQ</sequence>
<dbReference type="InterPro" id="IPR006860">
    <property type="entry name" value="FecR"/>
</dbReference>
<evidence type="ECO:0000313" key="4">
    <source>
        <dbReference type="Proteomes" id="UP000199572"/>
    </source>
</evidence>
<gene>
    <name evidence="3" type="ORF">SAMN04488023_102135</name>
</gene>
<reference evidence="4" key="1">
    <citation type="submission" date="2016-10" db="EMBL/GenBank/DDBJ databases">
        <authorList>
            <person name="Varghese N."/>
            <person name="Submissions S."/>
        </authorList>
    </citation>
    <scope>NUCLEOTIDE SEQUENCE [LARGE SCALE GENOMIC DNA]</scope>
    <source>
        <strain evidence="4">DSM 18610</strain>
    </source>
</reference>
<protein>
    <submittedName>
        <fullName evidence="3">FecR family protein</fullName>
    </submittedName>
</protein>
<accession>A0A1H9JXV8</accession>
<dbReference type="InterPro" id="IPR012373">
    <property type="entry name" value="Ferrdict_sens_TM"/>
</dbReference>
<feature type="domain" description="FecR protein" evidence="1">
    <location>
        <begin position="145"/>
        <end position="230"/>
    </location>
</feature>
<proteinExistence type="predicted"/>
<evidence type="ECO:0000259" key="1">
    <source>
        <dbReference type="Pfam" id="PF04773"/>
    </source>
</evidence>
<dbReference type="PANTHER" id="PTHR30273">
    <property type="entry name" value="PERIPLASMIC SIGNAL SENSOR AND SIGMA FACTOR ACTIVATOR FECR-RELATED"/>
    <property type="match status" value="1"/>
</dbReference>
<dbReference type="Pfam" id="PF04773">
    <property type="entry name" value="FecR"/>
    <property type="match status" value="1"/>
</dbReference>
<dbReference type="Pfam" id="PF16344">
    <property type="entry name" value="FecR_C"/>
    <property type="match status" value="1"/>
</dbReference>
<keyword evidence="4" id="KW-1185">Reference proteome</keyword>
<feature type="domain" description="Protein FecR C-terminal" evidence="2">
    <location>
        <begin position="284"/>
        <end position="353"/>
    </location>
</feature>
<dbReference type="PANTHER" id="PTHR30273:SF2">
    <property type="entry name" value="PROTEIN FECR"/>
    <property type="match status" value="1"/>
</dbReference>
<dbReference type="GO" id="GO:0016989">
    <property type="term" value="F:sigma factor antagonist activity"/>
    <property type="evidence" value="ECO:0007669"/>
    <property type="project" value="TreeGrafter"/>
</dbReference>
<organism evidence="3 4">
    <name type="scientific">Pedobacter rhizosphaerae</name>
    <dbReference type="NCBI Taxonomy" id="390241"/>
    <lineage>
        <taxon>Bacteria</taxon>
        <taxon>Pseudomonadati</taxon>
        <taxon>Bacteroidota</taxon>
        <taxon>Sphingobacteriia</taxon>
        <taxon>Sphingobacteriales</taxon>
        <taxon>Sphingobacteriaceae</taxon>
        <taxon>Pedobacter</taxon>
    </lineage>
</organism>
<dbReference type="EMBL" id="FOGG01000002">
    <property type="protein sequence ID" value="SEQ91811.1"/>
    <property type="molecule type" value="Genomic_DNA"/>
</dbReference>
<dbReference type="STRING" id="390241.SAMN04488023_102135"/>
<evidence type="ECO:0000313" key="3">
    <source>
        <dbReference type="EMBL" id="SEQ91811.1"/>
    </source>
</evidence>
<evidence type="ECO:0000259" key="2">
    <source>
        <dbReference type="Pfam" id="PF16344"/>
    </source>
</evidence>
<dbReference type="AlphaFoldDB" id="A0A1H9JXV8"/>
<name>A0A1H9JXV8_9SPHI</name>
<dbReference type="Proteomes" id="UP000199572">
    <property type="component" value="Unassembled WGS sequence"/>
</dbReference>
<dbReference type="Gene3D" id="3.55.50.30">
    <property type="match status" value="1"/>
</dbReference>